<comment type="similarity">
    <text evidence="2 7">Belongs to the PsbU family.</text>
</comment>
<accession>A0A8J7LEZ3</accession>
<keyword evidence="6 7" id="KW-0604">Photosystem II</keyword>
<keyword evidence="7" id="KW-0813">Transport</keyword>
<evidence type="ECO:0000256" key="4">
    <source>
        <dbReference type="ARBA" id="ARBA00023078"/>
    </source>
</evidence>
<dbReference type="GO" id="GO:0042549">
    <property type="term" value="P:photosystem II stabilization"/>
    <property type="evidence" value="ECO:0007669"/>
    <property type="project" value="InterPro"/>
</dbReference>
<evidence type="ECO:0000313" key="8">
    <source>
        <dbReference type="EMBL" id="MBH8575452.1"/>
    </source>
</evidence>
<keyword evidence="7" id="KW-0602">Photosynthesis</keyword>
<dbReference type="EMBL" id="JAECZA010000147">
    <property type="protein sequence ID" value="MBH8575452.1"/>
    <property type="molecule type" value="Genomic_DNA"/>
</dbReference>
<evidence type="ECO:0000256" key="6">
    <source>
        <dbReference type="ARBA" id="ARBA00023276"/>
    </source>
</evidence>
<organism evidence="8 9">
    <name type="scientific">Dendronalium phyllosphericum CENA369</name>
    <dbReference type="NCBI Taxonomy" id="1725256"/>
    <lineage>
        <taxon>Bacteria</taxon>
        <taxon>Bacillati</taxon>
        <taxon>Cyanobacteriota</taxon>
        <taxon>Cyanophyceae</taxon>
        <taxon>Nostocales</taxon>
        <taxon>Nostocaceae</taxon>
        <taxon>Dendronalium</taxon>
        <taxon>Dendronalium phyllosphericum</taxon>
    </lineage>
</organism>
<dbReference type="Pfam" id="PF06514">
    <property type="entry name" value="PsbU"/>
    <property type="match status" value="1"/>
</dbReference>
<keyword evidence="5 7" id="KW-0472">Membrane</keyword>
<protein>
    <recommendedName>
        <fullName evidence="7">Photosystem II extrinsic protein U</fullName>
        <shortName evidence="7">PSII-U</shortName>
        <shortName evidence="7">PsbU</shortName>
    </recommendedName>
    <alternativeName>
        <fullName evidence="7">Photosystem II 12 kDa extrinsic protein</fullName>
        <shortName evidence="7">PS II complex 12 kDa extrinsic protein</shortName>
    </alternativeName>
</protein>
<proteinExistence type="inferred from homology"/>
<evidence type="ECO:0000313" key="9">
    <source>
        <dbReference type="Proteomes" id="UP000662314"/>
    </source>
</evidence>
<evidence type="ECO:0000256" key="1">
    <source>
        <dbReference type="ARBA" id="ARBA00004170"/>
    </source>
</evidence>
<evidence type="ECO:0000256" key="5">
    <source>
        <dbReference type="ARBA" id="ARBA00023136"/>
    </source>
</evidence>
<dbReference type="RefSeq" id="WP_214434235.1">
    <property type="nucleotide sequence ID" value="NZ_CAWPUQ010000054.1"/>
</dbReference>
<dbReference type="PROSITE" id="PS51257">
    <property type="entry name" value="PROKAR_LIPOPROTEIN"/>
    <property type="match status" value="1"/>
</dbReference>
<evidence type="ECO:0000256" key="2">
    <source>
        <dbReference type="ARBA" id="ARBA00010827"/>
    </source>
</evidence>
<comment type="function">
    <text evidence="7">One of the extrinsic, lumenal subunits of photosystem II (PSII). PSII is a light-driven water plastoquinone oxidoreductase, using light energy to abstract electrons from H(2)O, generating a proton gradient subsequently used for ATP formation. The extrinsic proteins stabilize the structure of photosystem II oxygen-evolving complex (OEC), the ion environment of oxygen evolution and protect the OEC against heat-induced inactivation.</text>
</comment>
<comment type="caution">
    <text evidence="8">The sequence shown here is derived from an EMBL/GenBank/DDBJ whole genome shotgun (WGS) entry which is preliminary data.</text>
</comment>
<comment type="subcellular location">
    <subcellularLocation>
        <location evidence="7">Cellular thylakoid membrane</location>
        <topology evidence="7">Peripheral membrane protein</topology>
        <orientation evidence="7">Lumenal side</orientation>
    </subcellularLocation>
    <subcellularLocation>
        <location evidence="1">Membrane</location>
        <topology evidence="1">Peripheral membrane protein</topology>
    </subcellularLocation>
</comment>
<dbReference type="SUPFAM" id="SSF81585">
    <property type="entry name" value="PsbU/PolX domain-like"/>
    <property type="match status" value="1"/>
</dbReference>
<sequence length="142" mass="15909">MKGLVRLLTVFSLLLGCWGWLGTNQTAQAAGLYSFSLPQVPVLAIERQNRADAKLATEFGKKIDLNNTNVRAFQQYPGLYPTLAKQIIKNAPYKSVEDVLDIAGLSDRQKQTLQANFDHFTVTDLEPAFNEGDDRFNNGIYR</sequence>
<comment type="subunit">
    <text evidence="7">PSII is composed of 1 copy each of membrane proteins PsbA, PsbB, PsbC, PsbD, PsbE, PsbF, PsbH, PsbI, PsbJ, PsbK, PsbL, PsbM, PsbT, PsbX, PsbY, PsbZ, Psb30/Ycf12, peripheral proteins PsbO, CyanoQ (PsbQ), PsbU, PsbV and a large number of cofactors. It forms dimeric complexes.</text>
</comment>
<dbReference type="HAMAP" id="MF_00589">
    <property type="entry name" value="PSII_PsbU"/>
    <property type="match status" value="1"/>
</dbReference>
<gene>
    <name evidence="7 8" type="primary">psbU</name>
    <name evidence="8" type="ORF">I8752_21055</name>
</gene>
<dbReference type="Proteomes" id="UP000662314">
    <property type="component" value="Unassembled WGS sequence"/>
</dbReference>
<name>A0A8J7LEZ3_9NOST</name>
<evidence type="ECO:0000256" key="3">
    <source>
        <dbReference type="ARBA" id="ARBA00022982"/>
    </source>
</evidence>
<dbReference type="AlphaFoldDB" id="A0A8J7LEZ3"/>
<keyword evidence="9" id="KW-1185">Reference proteome</keyword>
<dbReference type="GO" id="GO:0015979">
    <property type="term" value="P:photosynthesis"/>
    <property type="evidence" value="ECO:0007669"/>
    <property type="project" value="UniProtKB-UniRule"/>
</dbReference>
<dbReference type="Gene3D" id="1.10.150.320">
    <property type="entry name" value="Photosystem II 12 kDa extrinsic protein"/>
    <property type="match status" value="1"/>
</dbReference>
<dbReference type="GO" id="GO:0031676">
    <property type="term" value="C:plasma membrane-derived thylakoid membrane"/>
    <property type="evidence" value="ECO:0007669"/>
    <property type="project" value="UniProtKB-SubCell"/>
</dbReference>
<evidence type="ECO:0000256" key="7">
    <source>
        <dbReference type="HAMAP-Rule" id="MF_00589"/>
    </source>
</evidence>
<dbReference type="GO" id="GO:0019898">
    <property type="term" value="C:extrinsic component of membrane"/>
    <property type="evidence" value="ECO:0007669"/>
    <property type="project" value="InterPro"/>
</dbReference>
<dbReference type="GO" id="GO:0009654">
    <property type="term" value="C:photosystem II oxygen evolving complex"/>
    <property type="evidence" value="ECO:0007669"/>
    <property type="project" value="InterPro"/>
</dbReference>
<keyword evidence="3 7" id="KW-0249">Electron transport</keyword>
<dbReference type="InterPro" id="IPR010527">
    <property type="entry name" value="PSII_PsbU"/>
</dbReference>
<keyword evidence="4 7" id="KW-0793">Thylakoid</keyword>
<reference evidence="8 9" key="1">
    <citation type="journal article" date="2021" name="Int. J. Syst. Evol. Microbiol.">
        <title>Amazonocrinis nigriterrae gen. nov., sp. nov., Atlanticothrix silvestris gen. nov., sp. nov. and Dendronalium phyllosphericum gen. nov., sp. nov., nostocacean cyanobacteria from Brazilian environments.</title>
        <authorList>
            <person name="Alvarenga D.O."/>
            <person name="Andreote A.P.D."/>
            <person name="Branco L.H.Z."/>
            <person name="Delbaje E."/>
            <person name="Cruz R.B."/>
            <person name="Varani A.M."/>
            <person name="Fiore M.F."/>
        </authorList>
    </citation>
    <scope>NUCLEOTIDE SEQUENCE [LARGE SCALE GENOMIC DNA]</scope>
    <source>
        <strain evidence="8 9">CENA369</strain>
    </source>
</reference>
<dbReference type="NCBIfam" id="NF002708">
    <property type="entry name" value="PRK02515.1"/>
    <property type="match status" value="1"/>
</dbReference>